<evidence type="ECO:0000313" key="6">
    <source>
        <dbReference type="Proteomes" id="UP001305521"/>
    </source>
</evidence>
<dbReference type="InterPro" id="IPR011711">
    <property type="entry name" value="GntR_C"/>
</dbReference>
<dbReference type="Proteomes" id="UP001305521">
    <property type="component" value="Chromosome"/>
</dbReference>
<protein>
    <submittedName>
        <fullName evidence="5">GntR family transcriptional regulator</fullName>
    </submittedName>
</protein>
<feature type="domain" description="HTH gntR-type" evidence="4">
    <location>
        <begin position="17"/>
        <end position="84"/>
    </location>
</feature>
<evidence type="ECO:0000256" key="2">
    <source>
        <dbReference type="ARBA" id="ARBA00023125"/>
    </source>
</evidence>
<dbReference type="RefSeq" id="WP_318651197.1">
    <property type="nucleotide sequence ID" value="NZ_CP137852.1"/>
</dbReference>
<dbReference type="PANTHER" id="PTHR43537">
    <property type="entry name" value="TRANSCRIPTIONAL REGULATOR, GNTR FAMILY"/>
    <property type="match status" value="1"/>
</dbReference>
<sequence>MAASSPFTTQLAEDETLSLGEQAFRQLRDAIIRGALPAGSKISERGLAARFGMSAQPVREALRRLEREGLVVTLPRSGTVVAEVGPGQLAELGRIRAALEGVAAALAAERLDAAGLAALAALLRRMEAGTEARDSAALDAANEEFHALIHAAAGNAFLTRSLTSLRAYDHAGRHRAVGSTPRDLPKSLAEHKAIVAAFKRRDPALAEARMRGHVLRSLVTNGVLPAGDRKPR</sequence>
<organism evidence="5 6">
    <name type="scientific">Sediminicoccus rosea</name>
    <dbReference type="NCBI Taxonomy" id="1225128"/>
    <lineage>
        <taxon>Bacteria</taxon>
        <taxon>Pseudomonadati</taxon>
        <taxon>Pseudomonadota</taxon>
        <taxon>Alphaproteobacteria</taxon>
        <taxon>Acetobacterales</taxon>
        <taxon>Roseomonadaceae</taxon>
        <taxon>Sediminicoccus</taxon>
    </lineage>
</organism>
<dbReference type="Pfam" id="PF07729">
    <property type="entry name" value="FCD"/>
    <property type="match status" value="1"/>
</dbReference>
<dbReference type="InterPro" id="IPR008920">
    <property type="entry name" value="TF_FadR/GntR_C"/>
</dbReference>
<dbReference type="PROSITE" id="PS50949">
    <property type="entry name" value="HTH_GNTR"/>
    <property type="match status" value="1"/>
</dbReference>
<dbReference type="SUPFAM" id="SSF46785">
    <property type="entry name" value="Winged helix' DNA-binding domain"/>
    <property type="match status" value="1"/>
</dbReference>
<proteinExistence type="predicted"/>
<evidence type="ECO:0000259" key="4">
    <source>
        <dbReference type="PROSITE" id="PS50949"/>
    </source>
</evidence>
<evidence type="ECO:0000313" key="5">
    <source>
        <dbReference type="EMBL" id="WPB87243.1"/>
    </source>
</evidence>
<dbReference type="SMART" id="SM00345">
    <property type="entry name" value="HTH_GNTR"/>
    <property type="match status" value="1"/>
</dbReference>
<evidence type="ECO:0000256" key="1">
    <source>
        <dbReference type="ARBA" id="ARBA00023015"/>
    </source>
</evidence>
<dbReference type="Gene3D" id="1.10.10.10">
    <property type="entry name" value="Winged helix-like DNA-binding domain superfamily/Winged helix DNA-binding domain"/>
    <property type="match status" value="1"/>
</dbReference>
<dbReference type="SMART" id="SM00895">
    <property type="entry name" value="FCD"/>
    <property type="match status" value="1"/>
</dbReference>
<accession>A0ABZ0PNB7</accession>
<keyword evidence="3" id="KW-0804">Transcription</keyword>
<dbReference type="CDD" id="cd07377">
    <property type="entry name" value="WHTH_GntR"/>
    <property type="match status" value="1"/>
</dbReference>
<keyword evidence="6" id="KW-1185">Reference proteome</keyword>
<dbReference type="PANTHER" id="PTHR43537:SF49">
    <property type="entry name" value="TRANSCRIPTIONAL REGULATORY PROTEIN"/>
    <property type="match status" value="1"/>
</dbReference>
<gene>
    <name evidence="5" type="ORF">R9Z33_10250</name>
</gene>
<dbReference type="InterPro" id="IPR036388">
    <property type="entry name" value="WH-like_DNA-bd_sf"/>
</dbReference>
<dbReference type="InterPro" id="IPR000524">
    <property type="entry name" value="Tscrpt_reg_HTH_GntR"/>
</dbReference>
<dbReference type="Gene3D" id="1.20.120.530">
    <property type="entry name" value="GntR ligand-binding domain-like"/>
    <property type="match status" value="1"/>
</dbReference>
<dbReference type="SUPFAM" id="SSF48008">
    <property type="entry name" value="GntR ligand-binding domain-like"/>
    <property type="match status" value="1"/>
</dbReference>
<reference evidence="5 6" key="1">
    <citation type="submission" date="2023-11" db="EMBL/GenBank/DDBJ databases">
        <title>Arctic aerobic anoxygenic photoheterotroph Sediminicoccus rosea KRV36 adapts its photosynthesis to long days of polar summer.</title>
        <authorList>
            <person name="Tomasch J."/>
            <person name="Kopejtka K."/>
            <person name="Bily T."/>
            <person name="Gardiner A.T."/>
            <person name="Gardian Z."/>
            <person name="Shivaramu S."/>
            <person name="Koblizek M."/>
            <person name="Engelhardt F."/>
            <person name="Kaftan D."/>
        </authorList>
    </citation>
    <scope>NUCLEOTIDE SEQUENCE [LARGE SCALE GENOMIC DNA]</scope>
    <source>
        <strain evidence="5 6">R-30</strain>
    </source>
</reference>
<keyword evidence="2" id="KW-0238">DNA-binding</keyword>
<keyword evidence="1" id="KW-0805">Transcription regulation</keyword>
<dbReference type="InterPro" id="IPR036390">
    <property type="entry name" value="WH_DNA-bd_sf"/>
</dbReference>
<dbReference type="Pfam" id="PF00392">
    <property type="entry name" value="GntR"/>
    <property type="match status" value="1"/>
</dbReference>
<evidence type="ECO:0000256" key="3">
    <source>
        <dbReference type="ARBA" id="ARBA00023163"/>
    </source>
</evidence>
<dbReference type="EMBL" id="CP137852">
    <property type="protein sequence ID" value="WPB87243.1"/>
    <property type="molecule type" value="Genomic_DNA"/>
</dbReference>
<name>A0ABZ0PNB7_9PROT</name>